<reference evidence="1 2" key="1">
    <citation type="journal article" date="2021" name="bioRxiv">
        <title>Chromosome-scale and haplotype-resolved genome assembly of a tetraploid potato cultivar.</title>
        <authorList>
            <person name="Sun H."/>
            <person name="Jiao W.-B."/>
            <person name="Krause K."/>
            <person name="Campoy J.A."/>
            <person name="Goel M."/>
            <person name="Folz-Donahue K."/>
            <person name="Kukat C."/>
            <person name="Huettel B."/>
            <person name="Schneeberger K."/>
        </authorList>
    </citation>
    <scope>NUCLEOTIDE SEQUENCE [LARGE SCALE GENOMIC DNA]</scope>
    <source>
        <strain evidence="1">SolTubOtavaFocal</strain>
        <tissue evidence="1">Leaves</tissue>
    </source>
</reference>
<protein>
    <submittedName>
        <fullName evidence="1">Uncharacterized protein</fullName>
    </submittedName>
</protein>
<evidence type="ECO:0000313" key="2">
    <source>
        <dbReference type="Proteomes" id="UP000826656"/>
    </source>
</evidence>
<organism evidence="1 2">
    <name type="scientific">Solanum tuberosum</name>
    <name type="common">Potato</name>
    <dbReference type="NCBI Taxonomy" id="4113"/>
    <lineage>
        <taxon>Eukaryota</taxon>
        <taxon>Viridiplantae</taxon>
        <taxon>Streptophyta</taxon>
        <taxon>Embryophyta</taxon>
        <taxon>Tracheophyta</taxon>
        <taxon>Spermatophyta</taxon>
        <taxon>Magnoliopsida</taxon>
        <taxon>eudicotyledons</taxon>
        <taxon>Gunneridae</taxon>
        <taxon>Pentapetalae</taxon>
        <taxon>asterids</taxon>
        <taxon>lamiids</taxon>
        <taxon>Solanales</taxon>
        <taxon>Solanaceae</taxon>
        <taxon>Solanoideae</taxon>
        <taxon>Solaneae</taxon>
        <taxon>Solanum</taxon>
    </lineage>
</organism>
<name>A0ABQ7VC62_SOLTU</name>
<dbReference type="EMBL" id="JAIVGD010000013">
    <property type="protein sequence ID" value="KAH0761109.1"/>
    <property type="molecule type" value="Genomic_DNA"/>
</dbReference>
<sequence length="75" mass="8890">MEPAQDALERFFGHYLTEGVSIKRKRLDRQETGTEIYKKIIHATEKKIKENSIPLARWFESFVVGFELSSEFLLW</sequence>
<proteinExistence type="predicted"/>
<comment type="caution">
    <text evidence="1">The sequence shown here is derived from an EMBL/GenBank/DDBJ whole genome shotgun (WGS) entry which is preliminary data.</text>
</comment>
<dbReference type="Proteomes" id="UP000826656">
    <property type="component" value="Unassembled WGS sequence"/>
</dbReference>
<accession>A0ABQ7VC62</accession>
<gene>
    <name evidence="1" type="ORF">KY290_017182</name>
</gene>
<evidence type="ECO:0000313" key="1">
    <source>
        <dbReference type="EMBL" id="KAH0761109.1"/>
    </source>
</evidence>
<keyword evidence="2" id="KW-1185">Reference proteome</keyword>